<feature type="coiled-coil region" evidence="1">
    <location>
        <begin position="102"/>
        <end position="136"/>
    </location>
</feature>
<sequence>MHCRRAYPSGNTSSDYYRQYLNTTESMIFVAYPDNGKYWMRFEFDVPPQGDPVPPGIMIGFRQFLGGARRVTVSFERNDVLKSVYQTSAETKSCKLLAESKLSEKRRLVTEQSSTIERLEEESSKQKHALETVKDERSSLRANVTSQARLITRLTGQVTLLDGERALLRNDSIRQASEIANLSERLLTLNDEGACLRQKLACVLAKLTRQANETAKLNDLLSTLRQERACLLANSTNQAIDIANLNDQITVLERERTMLLASSTRQAAEIANLNTHVVEVEGERACLREERSRLIANGTCQANLNDLLSALRQEHACLLANATNQATDISNLNDQVTVLERERTMLLASSTRQAAEIANLNTHVVKMEGERACLREERSRLLANGTRMANVIATLNSRVLALQDERKDFVAKGAREANHIANLNIKVTELEGQGVCLREECNRSLVNATRLAAQVATLNLQTKRLAAGMIAPIGVAVAMGLLAARLSRPVPTDDQNKRQAASKSLLVASLASMAAGIGLGARYVASPAEPAPSGDQPLLKSKPLPRLYVAPEYRLPIMAGAVTVALAVLLMTLAVVYDCSSRRRVPDHDVFHV</sequence>
<evidence type="ECO:0000256" key="1">
    <source>
        <dbReference type="SAM" id="Coils"/>
    </source>
</evidence>
<gene>
    <name evidence="3" type="ORF">PBRA_006413</name>
</gene>
<feature type="transmembrane region" description="Helical" evidence="2">
    <location>
        <begin position="555"/>
        <end position="577"/>
    </location>
</feature>
<feature type="transmembrane region" description="Helical" evidence="2">
    <location>
        <begin position="505"/>
        <end position="525"/>
    </location>
</feature>
<dbReference type="AlphaFoldDB" id="A0A0G4IT30"/>
<protein>
    <submittedName>
        <fullName evidence="3">Uncharacterized protein</fullName>
    </submittedName>
</protein>
<feature type="transmembrane region" description="Helical" evidence="2">
    <location>
        <begin position="465"/>
        <end position="484"/>
    </location>
</feature>
<keyword evidence="1" id="KW-0175">Coiled coil</keyword>
<name>A0A0G4IT30_PLABS</name>
<keyword evidence="2" id="KW-1133">Transmembrane helix</keyword>
<keyword evidence="2" id="KW-0472">Membrane</keyword>
<keyword evidence="4" id="KW-1185">Reference proteome</keyword>
<dbReference type="Proteomes" id="UP000039324">
    <property type="component" value="Unassembled WGS sequence"/>
</dbReference>
<feature type="coiled-coil region" evidence="1">
    <location>
        <begin position="357"/>
        <end position="384"/>
    </location>
</feature>
<evidence type="ECO:0000256" key="2">
    <source>
        <dbReference type="SAM" id="Phobius"/>
    </source>
</evidence>
<dbReference type="EMBL" id="CDSF01000083">
    <property type="protein sequence ID" value="CEO98299.1"/>
    <property type="molecule type" value="Genomic_DNA"/>
</dbReference>
<dbReference type="OrthoDB" id="8447676at2759"/>
<proteinExistence type="predicted"/>
<reference evidence="3 4" key="1">
    <citation type="submission" date="2015-02" db="EMBL/GenBank/DDBJ databases">
        <authorList>
            <person name="Chooi Y.-H."/>
        </authorList>
    </citation>
    <scope>NUCLEOTIDE SEQUENCE [LARGE SCALE GENOMIC DNA]</scope>
    <source>
        <strain evidence="3">E3</strain>
    </source>
</reference>
<evidence type="ECO:0000313" key="3">
    <source>
        <dbReference type="EMBL" id="CEO98299.1"/>
    </source>
</evidence>
<keyword evidence="2" id="KW-0812">Transmembrane</keyword>
<accession>A0A0G4IT30</accession>
<feature type="coiled-coil region" evidence="1">
    <location>
        <begin position="242"/>
        <end position="290"/>
    </location>
</feature>
<evidence type="ECO:0000313" key="4">
    <source>
        <dbReference type="Proteomes" id="UP000039324"/>
    </source>
</evidence>
<organism evidence="3 4">
    <name type="scientific">Plasmodiophora brassicae</name>
    <name type="common">Clubroot disease agent</name>
    <dbReference type="NCBI Taxonomy" id="37360"/>
    <lineage>
        <taxon>Eukaryota</taxon>
        <taxon>Sar</taxon>
        <taxon>Rhizaria</taxon>
        <taxon>Endomyxa</taxon>
        <taxon>Phytomyxea</taxon>
        <taxon>Plasmodiophorida</taxon>
        <taxon>Plasmodiophoridae</taxon>
        <taxon>Plasmodiophora</taxon>
    </lineage>
</organism>